<evidence type="ECO:0000259" key="4">
    <source>
        <dbReference type="PROSITE" id="PS51077"/>
    </source>
</evidence>
<dbReference type="SUPFAM" id="SSF46785">
    <property type="entry name" value="Winged helix' DNA-binding domain"/>
    <property type="match status" value="1"/>
</dbReference>
<dbReference type="RefSeq" id="WP_182162044.1">
    <property type="nucleotide sequence ID" value="NZ_JACFXV010000034.1"/>
</dbReference>
<protein>
    <submittedName>
        <fullName evidence="6">IclR family transcriptional regulator</fullName>
    </submittedName>
</protein>
<dbReference type="SMART" id="SM00346">
    <property type="entry name" value="HTH_ICLR"/>
    <property type="match status" value="1"/>
</dbReference>
<dbReference type="Proteomes" id="UP000541109">
    <property type="component" value="Unassembled WGS sequence"/>
</dbReference>
<dbReference type="InterPro" id="IPR029016">
    <property type="entry name" value="GAF-like_dom_sf"/>
</dbReference>
<gene>
    <name evidence="6" type="ORF">H2509_02710</name>
</gene>
<feature type="domain" description="HTH iclR-type" evidence="4">
    <location>
        <begin position="18"/>
        <end position="80"/>
    </location>
</feature>
<dbReference type="PROSITE" id="PS51078">
    <property type="entry name" value="ICLR_ED"/>
    <property type="match status" value="1"/>
</dbReference>
<keyword evidence="1" id="KW-0805">Transcription regulation</keyword>
<keyword evidence="7" id="KW-1185">Reference proteome</keyword>
<dbReference type="PANTHER" id="PTHR30136">
    <property type="entry name" value="HELIX-TURN-HELIX TRANSCRIPTIONAL REGULATOR, ICLR FAMILY"/>
    <property type="match status" value="1"/>
</dbReference>
<dbReference type="InterPro" id="IPR050707">
    <property type="entry name" value="HTH_MetabolicPath_Reg"/>
</dbReference>
<dbReference type="SUPFAM" id="SSF55781">
    <property type="entry name" value="GAF domain-like"/>
    <property type="match status" value="1"/>
</dbReference>
<evidence type="ECO:0000313" key="6">
    <source>
        <dbReference type="EMBL" id="MBA5776032.1"/>
    </source>
</evidence>
<name>A0A839AAR0_9HYPH</name>
<keyword evidence="3" id="KW-0804">Transcription</keyword>
<proteinExistence type="predicted"/>
<dbReference type="Pfam" id="PF01614">
    <property type="entry name" value="IclR_C"/>
    <property type="match status" value="1"/>
</dbReference>
<dbReference type="AlphaFoldDB" id="A0A839AAR0"/>
<evidence type="ECO:0000256" key="1">
    <source>
        <dbReference type="ARBA" id="ARBA00023015"/>
    </source>
</evidence>
<comment type="caution">
    <text evidence="6">The sequence shown here is derived from an EMBL/GenBank/DDBJ whole genome shotgun (WGS) entry which is preliminary data.</text>
</comment>
<dbReference type="InterPro" id="IPR005471">
    <property type="entry name" value="Tscrpt_reg_IclR_N"/>
</dbReference>
<organism evidence="6 7">
    <name type="scientific">Stappia albiluteola</name>
    <dbReference type="NCBI Taxonomy" id="2758565"/>
    <lineage>
        <taxon>Bacteria</taxon>
        <taxon>Pseudomonadati</taxon>
        <taxon>Pseudomonadota</taxon>
        <taxon>Alphaproteobacteria</taxon>
        <taxon>Hyphomicrobiales</taxon>
        <taxon>Stappiaceae</taxon>
        <taxon>Stappia</taxon>
    </lineage>
</organism>
<evidence type="ECO:0000256" key="3">
    <source>
        <dbReference type="ARBA" id="ARBA00023163"/>
    </source>
</evidence>
<reference evidence="6 7" key="1">
    <citation type="submission" date="2020-07" db="EMBL/GenBank/DDBJ databases">
        <title>Stappia sp., F7233, whole genome shotgun sequencing project.</title>
        <authorList>
            <person name="Jiang S."/>
            <person name="Liu Z.W."/>
            <person name="Du Z.J."/>
        </authorList>
    </citation>
    <scope>NUCLEOTIDE SEQUENCE [LARGE SCALE GENOMIC DNA]</scope>
    <source>
        <strain evidence="6 7">F7233</strain>
    </source>
</reference>
<dbReference type="PROSITE" id="PS51077">
    <property type="entry name" value="HTH_ICLR"/>
    <property type="match status" value="1"/>
</dbReference>
<dbReference type="PANTHER" id="PTHR30136:SF35">
    <property type="entry name" value="HTH-TYPE TRANSCRIPTIONAL REGULATOR RV1719"/>
    <property type="match status" value="1"/>
</dbReference>
<dbReference type="InterPro" id="IPR014757">
    <property type="entry name" value="Tscrpt_reg_IclR_C"/>
</dbReference>
<keyword evidence="2" id="KW-0238">DNA-binding</keyword>
<sequence length="269" mass="29282">MPDEGQKETRDAAVKELVSPISKALHVLDLIASCPGHGRFADLLRASGFPKATLHRLLRQLEQEGMVAFDADTQRYRLGLRLIRLAHGAWEDASLAQVAGPAVEALSSELGMTVHLACLENGQVLYLDKRNRTHGVEMFSRPGRIGPAYCTGIGKAMLAFLPEEELRATLDRQAFHRHTANTLTSRAALCRELREIRERGFAYDDEEHEPSIICVAVPILSRDGRVVGGLSVTTTTKAGSLEELAAVAPRLKAVAGEISAAAEIQMLAR</sequence>
<accession>A0A839AAR0</accession>
<dbReference type="InterPro" id="IPR036388">
    <property type="entry name" value="WH-like_DNA-bd_sf"/>
</dbReference>
<dbReference type="Gene3D" id="3.30.450.40">
    <property type="match status" value="1"/>
</dbReference>
<evidence type="ECO:0000259" key="5">
    <source>
        <dbReference type="PROSITE" id="PS51078"/>
    </source>
</evidence>
<evidence type="ECO:0000313" key="7">
    <source>
        <dbReference type="Proteomes" id="UP000541109"/>
    </source>
</evidence>
<dbReference type="Gene3D" id="1.10.10.10">
    <property type="entry name" value="Winged helix-like DNA-binding domain superfamily/Winged helix DNA-binding domain"/>
    <property type="match status" value="1"/>
</dbReference>
<dbReference type="Pfam" id="PF09339">
    <property type="entry name" value="HTH_IclR"/>
    <property type="match status" value="1"/>
</dbReference>
<dbReference type="GO" id="GO:0045892">
    <property type="term" value="P:negative regulation of DNA-templated transcription"/>
    <property type="evidence" value="ECO:0007669"/>
    <property type="project" value="TreeGrafter"/>
</dbReference>
<dbReference type="EMBL" id="JACFXV010000034">
    <property type="protein sequence ID" value="MBA5776032.1"/>
    <property type="molecule type" value="Genomic_DNA"/>
</dbReference>
<evidence type="ECO:0000256" key="2">
    <source>
        <dbReference type="ARBA" id="ARBA00023125"/>
    </source>
</evidence>
<dbReference type="GO" id="GO:0003700">
    <property type="term" value="F:DNA-binding transcription factor activity"/>
    <property type="evidence" value="ECO:0007669"/>
    <property type="project" value="TreeGrafter"/>
</dbReference>
<dbReference type="GO" id="GO:0003677">
    <property type="term" value="F:DNA binding"/>
    <property type="evidence" value="ECO:0007669"/>
    <property type="project" value="UniProtKB-KW"/>
</dbReference>
<dbReference type="InterPro" id="IPR036390">
    <property type="entry name" value="WH_DNA-bd_sf"/>
</dbReference>
<feature type="domain" description="IclR-ED" evidence="5">
    <location>
        <begin position="81"/>
        <end position="264"/>
    </location>
</feature>